<proteinExistence type="predicted"/>
<dbReference type="AlphaFoldDB" id="A0ABC8RYZ6"/>
<reference evidence="1 3" key="1">
    <citation type="submission" date="2024-02" db="EMBL/GenBank/DDBJ databases">
        <authorList>
            <person name="Vignale AGUSTIN F."/>
            <person name="Sosa J E."/>
            <person name="Modenutti C."/>
        </authorList>
    </citation>
    <scope>NUCLEOTIDE SEQUENCE [LARGE SCALE GENOMIC DNA]</scope>
</reference>
<dbReference type="Proteomes" id="UP001642360">
    <property type="component" value="Unassembled WGS sequence"/>
</dbReference>
<sequence length="87" mass="10455">MATVYETFEEWRFFRFDWSEMSWVLQERLGEWSLFAGGTSFLVPAVEGREYLAEKIYYNIFGMIEVYSLDDSLLYELKFTRLNYSTA</sequence>
<evidence type="ECO:0000313" key="3">
    <source>
        <dbReference type="Proteomes" id="UP001642360"/>
    </source>
</evidence>
<accession>A0ABC8RYZ6</accession>
<evidence type="ECO:0000313" key="2">
    <source>
        <dbReference type="EMBL" id="CAK9149944.1"/>
    </source>
</evidence>
<evidence type="ECO:0000313" key="1">
    <source>
        <dbReference type="EMBL" id="CAK9148770.1"/>
    </source>
</evidence>
<protein>
    <submittedName>
        <fullName evidence="1">Uncharacterized protein</fullName>
    </submittedName>
</protein>
<comment type="caution">
    <text evidence="1">The sequence shown here is derived from an EMBL/GenBank/DDBJ whole genome shotgun (WGS) entry which is preliminary data.</text>
</comment>
<dbReference type="EMBL" id="CAUOFW020001965">
    <property type="protein sequence ID" value="CAK9149944.1"/>
    <property type="molecule type" value="Genomic_DNA"/>
</dbReference>
<gene>
    <name evidence="1" type="ORF">ILEXP_LOCUS16747</name>
    <name evidence="2" type="ORF">ILEXP_LOCUS18051</name>
</gene>
<keyword evidence="3" id="KW-1185">Reference proteome</keyword>
<dbReference type="EMBL" id="CAUOFW020001798">
    <property type="protein sequence ID" value="CAK9148770.1"/>
    <property type="molecule type" value="Genomic_DNA"/>
</dbReference>
<name>A0ABC8RYZ6_9AQUA</name>
<feature type="non-terminal residue" evidence="1">
    <location>
        <position position="87"/>
    </location>
</feature>
<organism evidence="1 3">
    <name type="scientific">Ilex paraguariensis</name>
    <name type="common">yerba mate</name>
    <dbReference type="NCBI Taxonomy" id="185542"/>
    <lineage>
        <taxon>Eukaryota</taxon>
        <taxon>Viridiplantae</taxon>
        <taxon>Streptophyta</taxon>
        <taxon>Embryophyta</taxon>
        <taxon>Tracheophyta</taxon>
        <taxon>Spermatophyta</taxon>
        <taxon>Magnoliopsida</taxon>
        <taxon>eudicotyledons</taxon>
        <taxon>Gunneridae</taxon>
        <taxon>Pentapetalae</taxon>
        <taxon>asterids</taxon>
        <taxon>campanulids</taxon>
        <taxon>Aquifoliales</taxon>
        <taxon>Aquifoliaceae</taxon>
        <taxon>Ilex</taxon>
    </lineage>
</organism>